<evidence type="ECO:0000313" key="9">
    <source>
        <dbReference type="EMBL" id="KAF5399845.1"/>
    </source>
</evidence>
<comment type="subcellular location">
    <subcellularLocation>
        <location evidence="1">Endoplasmic reticulum</location>
    </subcellularLocation>
</comment>
<dbReference type="Gene3D" id="3.40.50.2000">
    <property type="entry name" value="Glycogen Phosphorylase B"/>
    <property type="match status" value="1"/>
</dbReference>
<comment type="similarity">
    <text evidence="2">Belongs to the glycosyltransferase 28 family.</text>
</comment>
<keyword evidence="7" id="KW-0256">Endoplasmic reticulum</keyword>
<gene>
    <name evidence="9" type="ORF">PHET_06628</name>
</gene>
<sequence length="217" mass="23661">MKSVFVTVGSTSFDKLIEVTNSPSFYAALSWLGYTDLVVQFGEGTVVPLLPSQASIDEVATSSHLVDSIANGCRTESLQMLRLRTFRYKDSLDGEISSSSLVISHGGAATCLQALTPFGSRRLVVVINDSLSGNHQEELALTLARGGHAVVTSPEKLLSLLWNGMGQDQSLYFNKDFSSDVKRFLGPSVSPEEAGFIGFHRGRPERLLFYLNRRLGI</sequence>
<feature type="domain" description="Glycosyl transferase family 28 C-terminal" evidence="8">
    <location>
        <begin position="4"/>
        <end position="155"/>
    </location>
</feature>
<evidence type="ECO:0000256" key="5">
    <source>
        <dbReference type="ARBA" id="ARBA00022676"/>
    </source>
</evidence>
<dbReference type="PANTHER" id="PTHR12867:SF6">
    <property type="entry name" value="N-ACETYLGLUCOSAMINYLDIPHOSPHODOLICHOL N-ACETYLGLUCOSAMINYLTRANSFERASE"/>
    <property type="match status" value="1"/>
</dbReference>
<organism evidence="9 10">
    <name type="scientific">Paragonimus heterotremus</name>
    <dbReference type="NCBI Taxonomy" id="100268"/>
    <lineage>
        <taxon>Eukaryota</taxon>
        <taxon>Metazoa</taxon>
        <taxon>Spiralia</taxon>
        <taxon>Lophotrochozoa</taxon>
        <taxon>Platyhelminthes</taxon>
        <taxon>Trematoda</taxon>
        <taxon>Digenea</taxon>
        <taxon>Plagiorchiida</taxon>
        <taxon>Troglotremata</taxon>
        <taxon>Troglotrematidae</taxon>
        <taxon>Paragonimus</taxon>
    </lineage>
</organism>
<reference evidence="9" key="1">
    <citation type="submission" date="2019-05" db="EMBL/GenBank/DDBJ databases">
        <title>Annotation for the trematode Paragonimus heterotremus.</title>
        <authorList>
            <person name="Choi Y.-J."/>
        </authorList>
    </citation>
    <scope>NUCLEOTIDE SEQUENCE</scope>
    <source>
        <strain evidence="9">LC</strain>
    </source>
</reference>
<dbReference type="GO" id="GO:0006488">
    <property type="term" value="P:dolichol-linked oligosaccharide biosynthetic process"/>
    <property type="evidence" value="ECO:0007669"/>
    <property type="project" value="InterPro"/>
</dbReference>
<keyword evidence="6 9" id="KW-0808">Transferase</keyword>
<dbReference type="InterPro" id="IPR007235">
    <property type="entry name" value="Glyco_trans_28_C"/>
</dbReference>
<dbReference type="InterPro" id="IPR039042">
    <property type="entry name" value="Alg13-like"/>
</dbReference>
<name>A0A8J4SY99_9TREM</name>
<evidence type="ECO:0000256" key="7">
    <source>
        <dbReference type="ARBA" id="ARBA00022824"/>
    </source>
</evidence>
<comment type="caution">
    <text evidence="9">The sequence shown here is derived from an EMBL/GenBank/DDBJ whole genome shotgun (WGS) entry which is preliminary data.</text>
</comment>
<evidence type="ECO:0000256" key="1">
    <source>
        <dbReference type="ARBA" id="ARBA00004240"/>
    </source>
</evidence>
<dbReference type="GO" id="GO:0004577">
    <property type="term" value="F:N-acetylglucosaminyldiphosphodolichol N-acetylglucosaminyltransferase activity"/>
    <property type="evidence" value="ECO:0007669"/>
    <property type="project" value="UniProtKB-EC"/>
</dbReference>
<proteinExistence type="inferred from homology"/>
<evidence type="ECO:0000256" key="6">
    <source>
        <dbReference type="ARBA" id="ARBA00022679"/>
    </source>
</evidence>
<dbReference type="PANTHER" id="PTHR12867">
    <property type="entry name" value="GLYCOSYL TRANSFERASE-RELATED"/>
    <property type="match status" value="1"/>
</dbReference>
<dbReference type="EMBL" id="LUCH01003674">
    <property type="protein sequence ID" value="KAF5399845.1"/>
    <property type="molecule type" value="Genomic_DNA"/>
</dbReference>
<dbReference type="EC" id="2.4.1.141" evidence="3"/>
<dbReference type="AlphaFoldDB" id="A0A8J4SY99"/>
<protein>
    <recommendedName>
        <fullName evidence="4">UDP-N-acetylglucosamine transferase subunit ALG13</fullName>
        <ecNumber evidence="3">2.4.1.141</ecNumber>
    </recommendedName>
</protein>
<evidence type="ECO:0000259" key="8">
    <source>
        <dbReference type="Pfam" id="PF04101"/>
    </source>
</evidence>
<keyword evidence="5" id="KW-0328">Glycosyltransferase</keyword>
<evidence type="ECO:0000256" key="2">
    <source>
        <dbReference type="ARBA" id="ARBA00006962"/>
    </source>
</evidence>
<keyword evidence="10" id="KW-1185">Reference proteome</keyword>
<dbReference type="OrthoDB" id="20273at2759"/>
<evidence type="ECO:0000256" key="4">
    <source>
        <dbReference type="ARBA" id="ARBA00017468"/>
    </source>
</evidence>
<accession>A0A8J4SY99</accession>
<dbReference type="Pfam" id="PF04101">
    <property type="entry name" value="Glyco_tran_28_C"/>
    <property type="match status" value="1"/>
</dbReference>
<evidence type="ECO:0000313" key="10">
    <source>
        <dbReference type="Proteomes" id="UP000748531"/>
    </source>
</evidence>
<dbReference type="Proteomes" id="UP000748531">
    <property type="component" value="Unassembled WGS sequence"/>
</dbReference>
<evidence type="ECO:0000256" key="3">
    <source>
        <dbReference type="ARBA" id="ARBA00012614"/>
    </source>
</evidence>
<dbReference type="GO" id="GO:0005783">
    <property type="term" value="C:endoplasmic reticulum"/>
    <property type="evidence" value="ECO:0007669"/>
    <property type="project" value="UniProtKB-SubCell"/>
</dbReference>